<comment type="caution">
    <text evidence="3">The sequence shown here is derived from an EMBL/GenBank/DDBJ whole genome shotgun (WGS) entry which is preliminary data.</text>
</comment>
<dbReference type="Pfam" id="PF05444">
    <property type="entry name" value="DUF753"/>
    <property type="match status" value="1"/>
</dbReference>
<keyword evidence="4" id="KW-1185">Reference proteome</keyword>
<dbReference type="SUPFAM" id="SSF57302">
    <property type="entry name" value="Snake toxin-like"/>
    <property type="match status" value="1"/>
</dbReference>
<name>A0AAV8Z7M6_9CUCU</name>
<dbReference type="Proteomes" id="UP001162162">
    <property type="component" value="Unassembled WGS sequence"/>
</dbReference>
<sequence length="141" mass="15534">MNSCVVLVFLISLISVIHQNIQEQRIRNIFPVLLRSFVGTAVKCYVCSSTDTTNCAKISGDVLSIDCPDETPVCLTLIALGITARSCSTENYCSMYENTSEVTCKTCNSDLCNTYSSANIPKFTTSLGIFVGLYFSFKLFF</sequence>
<dbReference type="EMBL" id="JAPWTK010000014">
    <property type="protein sequence ID" value="KAJ8959169.1"/>
    <property type="molecule type" value="Genomic_DNA"/>
</dbReference>
<keyword evidence="1" id="KW-0732">Signal</keyword>
<gene>
    <name evidence="3" type="ORF">NQ318_022430</name>
</gene>
<feature type="signal peptide" evidence="1">
    <location>
        <begin position="1"/>
        <end position="19"/>
    </location>
</feature>
<reference evidence="3" key="1">
    <citation type="journal article" date="2023" name="Insect Mol. Biol.">
        <title>Genome sequencing provides insights into the evolution of gene families encoding plant cell wall-degrading enzymes in longhorned beetles.</title>
        <authorList>
            <person name="Shin N.R."/>
            <person name="Okamura Y."/>
            <person name="Kirsch R."/>
            <person name="Pauchet Y."/>
        </authorList>
    </citation>
    <scope>NUCLEOTIDE SEQUENCE</scope>
    <source>
        <strain evidence="3">AMC_N1</strain>
    </source>
</reference>
<evidence type="ECO:0000259" key="2">
    <source>
        <dbReference type="Pfam" id="PF05444"/>
    </source>
</evidence>
<feature type="domain" description="DUF753" evidence="2">
    <location>
        <begin position="43"/>
        <end position="113"/>
    </location>
</feature>
<organism evidence="3 4">
    <name type="scientific">Aromia moschata</name>
    <dbReference type="NCBI Taxonomy" id="1265417"/>
    <lineage>
        <taxon>Eukaryota</taxon>
        <taxon>Metazoa</taxon>
        <taxon>Ecdysozoa</taxon>
        <taxon>Arthropoda</taxon>
        <taxon>Hexapoda</taxon>
        <taxon>Insecta</taxon>
        <taxon>Pterygota</taxon>
        <taxon>Neoptera</taxon>
        <taxon>Endopterygota</taxon>
        <taxon>Coleoptera</taxon>
        <taxon>Polyphaga</taxon>
        <taxon>Cucujiformia</taxon>
        <taxon>Chrysomeloidea</taxon>
        <taxon>Cerambycidae</taxon>
        <taxon>Cerambycinae</taxon>
        <taxon>Callichromatini</taxon>
        <taxon>Aromia</taxon>
    </lineage>
</organism>
<dbReference type="InterPro" id="IPR045860">
    <property type="entry name" value="Snake_toxin-like_sf"/>
</dbReference>
<feature type="chain" id="PRO_5043507900" description="DUF753 domain-containing protein" evidence="1">
    <location>
        <begin position="20"/>
        <end position="141"/>
    </location>
</feature>
<protein>
    <recommendedName>
        <fullName evidence="2">DUF753 domain-containing protein</fullName>
    </recommendedName>
</protein>
<proteinExistence type="predicted"/>
<accession>A0AAV8Z7M6</accession>
<evidence type="ECO:0000256" key="1">
    <source>
        <dbReference type="SAM" id="SignalP"/>
    </source>
</evidence>
<dbReference type="AlphaFoldDB" id="A0AAV8Z7M6"/>
<dbReference type="InterPro" id="IPR008472">
    <property type="entry name" value="DUF753"/>
</dbReference>
<evidence type="ECO:0000313" key="3">
    <source>
        <dbReference type="EMBL" id="KAJ8959169.1"/>
    </source>
</evidence>
<evidence type="ECO:0000313" key="4">
    <source>
        <dbReference type="Proteomes" id="UP001162162"/>
    </source>
</evidence>